<keyword evidence="3 7" id="KW-0812">Transmembrane</keyword>
<keyword evidence="6 7" id="KW-0472">Membrane</keyword>
<evidence type="ECO:0000313" key="9">
    <source>
        <dbReference type="Proteomes" id="UP001187531"/>
    </source>
</evidence>
<comment type="caution">
    <text evidence="7">Lacks conserved residue(s) required for the propagation of feature annotation.</text>
</comment>
<sequence>MRAYADDICATISADTPQKLIHMANGVFMRFCEWAGNYKLKFDENKTEALLFTRKHKVPDITLMFMNTRVEIKEKVRCLGVIVDRKLSWSEHVTTRVNAAKQYSLRLISAAKTTWGLKPLAVRNLYKGVIESTILYAMPVWVVAVKKKCIQNALRSVQRMSMIAISKGFRSAKTDTVTAVAGCLPLDQRAIEVSLSRYFKKGRPNYWPSQENWHSGISIKVEPRSIKHTADGKCDTNEYLRIPGKPQGKIAITYTYSYKFQIDSGDDAQQEFGWKLVHGDVFRPPRKGMLLSVFVGSGVQVFLMTLITLGPIDSNNVY</sequence>
<evidence type="ECO:0000256" key="5">
    <source>
        <dbReference type="ARBA" id="ARBA00022989"/>
    </source>
</evidence>
<comment type="subcellular location">
    <subcellularLocation>
        <location evidence="1">Membrane</location>
        <topology evidence="1">Multi-pass membrane protein</topology>
    </subcellularLocation>
</comment>
<reference evidence="8" key="1">
    <citation type="submission" date="2023-07" db="EMBL/GenBank/DDBJ databases">
        <title>Chromosome-level genome assembly of Artemia franciscana.</title>
        <authorList>
            <person name="Jo E."/>
        </authorList>
    </citation>
    <scope>NUCLEOTIDE SEQUENCE</scope>
    <source>
        <tissue evidence="8">Whole body</tissue>
    </source>
</reference>
<keyword evidence="5 7" id="KW-1133">Transmembrane helix</keyword>
<feature type="transmembrane region" description="Helical" evidence="7">
    <location>
        <begin position="290"/>
        <end position="312"/>
    </location>
</feature>
<dbReference type="PANTHER" id="PTHR10766">
    <property type="entry name" value="TRANSMEMBRANE 9 SUPERFAMILY PROTEIN"/>
    <property type="match status" value="1"/>
</dbReference>
<evidence type="ECO:0000256" key="6">
    <source>
        <dbReference type="ARBA" id="ARBA00023136"/>
    </source>
</evidence>
<accession>A0AA88HHY6</accession>
<dbReference type="GO" id="GO:0016020">
    <property type="term" value="C:membrane"/>
    <property type="evidence" value="ECO:0007669"/>
    <property type="project" value="UniProtKB-SubCell"/>
</dbReference>
<dbReference type="Proteomes" id="UP001187531">
    <property type="component" value="Unassembled WGS sequence"/>
</dbReference>
<dbReference type="PANTHER" id="PTHR10766:SF176">
    <property type="entry name" value="TRANSMEMBRANE 9 SUPERFAMILY MEMBER"/>
    <property type="match status" value="1"/>
</dbReference>
<organism evidence="8 9">
    <name type="scientific">Artemia franciscana</name>
    <name type="common">Brine shrimp</name>
    <name type="synonym">Artemia sanfranciscana</name>
    <dbReference type="NCBI Taxonomy" id="6661"/>
    <lineage>
        <taxon>Eukaryota</taxon>
        <taxon>Metazoa</taxon>
        <taxon>Ecdysozoa</taxon>
        <taxon>Arthropoda</taxon>
        <taxon>Crustacea</taxon>
        <taxon>Branchiopoda</taxon>
        <taxon>Anostraca</taxon>
        <taxon>Artemiidae</taxon>
        <taxon>Artemia</taxon>
    </lineage>
</organism>
<evidence type="ECO:0000256" key="4">
    <source>
        <dbReference type="ARBA" id="ARBA00022729"/>
    </source>
</evidence>
<evidence type="ECO:0000256" key="1">
    <source>
        <dbReference type="ARBA" id="ARBA00004141"/>
    </source>
</evidence>
<keyword evidence="4" id="KW-0732">Signal</keyword>
<evidence type="ECO:0000256" key="7">
    <source>
        <dbReference type="RuleBase" id="RU363079"/>
    </source>
</evidence>
<name>A0AA88HHY6_ARTSF</name>
<protein>
    <recommendedName>
        <fullName evidence="7">Transmembrane 9 superfamily member</fullName>
    </recommendedName>
</protein>
<evidence type="ECO:0000256" key="3">
    <source>
        <dbReference type="ARBA" id="ARBA00022692"/>
    </source>
</evidence>
<keyword evidence="9" id="KW-1185">Reference proteome</keyword>
<dbReference type="GO" id="GO:0072657">
    <property type="term" value="P:protein localization to membrane"/>
    <property type="evidence" value="ECO:0007669"/>
    <property type="project" value="TreeGrafter"/>
</dbReference>
<gene>
    <name evidence="8" type="ORF">QYM36_015768</name>
</gene>
<comment type="similarity">
    <text evidence="2 7">Belongs to the nonaspanin (TM9SF) (TC 9.A.2) family.</text>
</comment>
<evidence type="ECO:0000313" key="8">
    <source>
        <dbReference type="EMBL" id="KAK2705487.1"/>
    </source>
</evidence>
<dbReference type="InterPro" id="IPR004240">
    <property type="entry name" value="EMP70"/>
</dbReference>
<comment type="caution">
    <text evidence="8">The sequence shown here is derived from an EMBL/GenBank/DDBJ whole genome shotgun (WGS) entry which is preliminary data.</text>
</comment>
<dbReference type="AlphaFoldDB" id="A0AA88HHY6"/>
<dbReference type="EMBL" id="JAVRJZ010000020">
    <property type="protein sequence ID" value="KAK2705487.1"/>
    <property type="molecule type" value="Genomic_DNA"/>
</dbReference>
<proteinExistence type="inferred from homology"/>
<dbReference type="Pfam" id="PF02990">
    <property type="entry name" value="EMP70"/>
    <property type="match status" value="1"/>
</dbReference>
<evidence type="ECO:0000256" key="2">
    <source>
        <dbReference type="ARBA" id="ARBA00005227"/>
    </source>
</evidence>